<dbReference type="Proteomes" id="UP000269793">
    <property type="component" value="Chromosome IV"/>
</dbReference>
<dbReference type="Gene3D" id="3.30.1360.10">
    <property type="entry name" value="RNA polymerase, RBP11-like subunit"/>
    <property type="match status" value="1"/>
</dbReference>
<evidence type="ECO:0000256" key="1">
    <source>
        <dbReference type="ARBA" id="ARBA00004123"/>
    </source>
</evidence>
<dbReference type="InterPro" id="IPR033898">
    <property type="entry name" value="RNAP_AC19"/>
</dbReference>
<keyword evidence="9" id="KW-1185">Reference proteome</keyword>
<dbReference type="InterPro" id="IPR022905">
    <property type="entry name" value="Rpo11-like"/>
</dbReference>
<dbReference type="GO" id="GO:0055029">
    <property type="term" value="C:nuclear DNA-directed RNA polymerase complex"/>
    <property type="evidence" value="ECO:0007669"/>
    <property type="project" value="UniProtKB-ARBA"/>
</dbReference>
<dbReference type="GO" id="GO:0005736">
    <property type="term" value="C:RNA polymerase I complex"/>
    <property type="evidence" value="ECO:0007669"/>
    <property type="project" value="TreeGrafter"/>
</dbReference>
<dbReference type="EMBL" id="CP033151">
    <property type="protein sequence ID" value="AYO43286.1"/>
    <property type="molecule type" value="Genomic_DNA"/>
</dbReference>
<evidence type="ECO:0000256" key="5">
    <source>
        <dbReference type="ARBA" id="ARBA00023242"/>
    </source>
</evidence>
<name>A0A3G2S631_MALR7</name>
<dbReference type="PANTHER" id="PTHR13946:SF28">
    <property type="entry name" value="DNA-DIRECTED RNA POLYMERASES I AND III SUBUNIT RPAC2"/>
    <property type="match status" value="1"/>
</dbReference>
<evidence type="ECO:0000256" key="2">
    <source>
        <dbReference type="ARBA" id="ARBA00022079"/>
    </source>
</evidence>
<keyword evidence="5" id="KW-0539">Nucleus</keyword>
<dbReference type="VEuPathDB" id="FungiDB:DNF11_2336"/>
<keyword evidence="4" id="KW-0804">Transcription</keyword>
<evidence type="ECO:0000259" key="7">
    <source>
        <dbReference type="Pfam" id="PF13656"/>
    </source>
</evidence>
<dbReference type="SUPFAM" id="SSF55257">
    <property type="entry name" value="RBP11-like subunits of RNA polymerase"/>
    <property type="match status" value="1"/>
</dbReference>
<evidence type="ECO:0000256" key="3">
    <source>
        <dbReference type="ARBA" id="ARBA00022478"/>
    </source>
</evidence>
<dbReference type="InterPro" id="IPR009025">
    <property type="entry name" value="RBP11-like_dimer"/>
</dbReference>
<comment type="subcellular location">
    <subcellularLocation>
        <location evidence="1">Nucleus</location>
    </subcellularLocation>
</comment>
<dbReference type="GO" id="GO:0003899">
    <property type="term" value="F:DNA-directed RNA polymerase activity"/>
    <property type="evidence" value="ECO:0007669"/>
    <property type="project" value="InterPro"/>
</dbReference>
<dbReference type="InterPro" id="IPR036603">
    <property type="entry name" value="RBP11-like"/>
</dbReference>
<dbReference type="HAMAP" id="MF_00261">
    <property type="entry name" value="RNApol_arch_Rpo11"/>
    <property type="match status" value="1"/>
</dbReference>
<dbReference type="FunFam" id="3.30.1360.10:FF:000006">
    <property type="entry name" value="DNA-directed RNA polymerases I and III subunit RPAC2"/>
    <property type="match status" value="1"/>
</dbReference>
<accession>A0A3G2S631</accession>
<dbReference type="GO" id="GO:0006383">
    <property type="term" value="P:transcription by RNA polymerase III"/>
    <property type="evidence" value="ECO:0007669"/>
    <property type="project" value="TreeGrafter"/>
</dbReference>
<feature type="domain" description="DNA-directed RNA polymerase RBP11-like dimerisation" evidence="7">
    <location>
        <begin position="26"/>
        <end position="99"/>
    </location>
</feature>
<dbReference type="PROSITE" id="PS01154">
    <property type="entry name" value="RNA_POL_L_13KD"/>
    <property type="match status" value="1"/>
</dbReference>
<evidence type="ECO:0000256" key="4">
    <source>
        <dbReference type="ARBA" id="ARBA00023163"/>
    </source>
</evidence>
<comment type="similarity">
    <text evidence="6">Belongs to the archaeal Rpo11/eukaryotic RPB11/RPC19 RNA polymerase subunit family.</text>
</comment>
<dbReference type="CDD" id="cd07029">
    <property type="entry name" value="RNAP_I_III_AC19"/>
    <property type="match status" value="1"/>
</dbReference>
<evidence type="ECO:0000313" key="9">
    <source>
        <dbReference type="Proteomes" id="UP000269793"/>
    </source>
</evidence>
<organism evidence="8 9">
    <name type="scientific">Malassezia restricta (strain ATCC 96810 / NBRC 103918 / CBS 7877)</name>
    <name type="common">Seborrheic dermatitis infection agent</name>
    <dbReference type="NCBI Taxonomy" id="425264"/>
    <lineage>
        <taxon>Eukaryota</taxon>
        <taxon>Fungi</taxon>
        <taxon>Dikarya</taxon>
        <taxon>Basidiomycota</taxon>
        <taxon>Ustilaginomycotina</taxon>
        <taxon>Malasseziomycetes</taxon>
        <taxon>Malasseziales</taxon>
        <taxon>Malasseziaceae</taxon>
        <taxon>Malassezia</taxon>
    </lineage>
</organism>
<dbReference type="STRING" id="425264.A0A3G2S631"/>
<sequence>MADELDASAVRGKITLLPGYDTELSAVTFCIMDEDHTMGNALRYMLMKDPRVEFCGYTLPHPSENKIHMRVQMLENSSTSAVTAMRDALDNLDQLFATIDATYNTSLTTSGIEREAAPVPRVPLRNEFSA</sequence>
<dbReference type="GO" id="GO:0006362">
    <property type="term" value="P:transcription elongation by RNA polymerase I"/>
    <property type="evidence" value="ECO:0007669"/>
    <property type="project" value="TreeGrafter"/>
</dbReference>
<dbReference type="GO" id="GO:0046983">
    <property type="term" value="F:protein dimerization activity"/>
    <property type="evidence" value="ECO:0007669"/>
    <property type="project" value="InterPro"/>
</dbReference>
<reference evidence="8 9" key="1">
    <citation type="submission" date="2018-10" db="EMBL/GenBank/DDBJ databases">
        <title>Complete genome sequence of Malassezia restricta CBS 7877.</title>
        <authorList>
            <person name="Morand S.C."/>
            <person name="Bertignac M."/>
            <person name="Iltis A."/>
            <person name="Kolder I."/>
            <person name="Pirovano W."/>
            <person name="Jourdain R."/>
            <person name="Clavaud C."/>
        </authorList>
    </citation>
    <scope>NUCLEOTIDE SEQUENCE [LARGE SCALE GENOMIC DNA]</scope>
    <source>
        <strain evidence="8 9">CBS 7877</strain>
    </source>
</reference>
<dbReference type="Pfam" id="PF13656">
    <property type="entry name" value="RNA_pol_L_2"/>
    <property type="match status" value="1"/>
</dbReference>
<protein>
    <recommendedName>
        <fullName evidence="2">DNA-directed RNA polymerases I and III subunit RPAC2</fullName>
    </recommendedName>
</protein>
<gene>
    <name evidence="8" type="primary">rpc19</name>
    <name evidence="8" type="ORF">DNF11_2336</name>
</gene>
<dbReference type="InterPro" id="IPR008193">
    <property type="entry name" value="RNA_pol_Rpb11_13-16kDa_CS"/>
</dbReference>
<proteinExistence type="inferred from homology"/>
<evidence type="ECO:0000313" key="8">
    <source>
        <dbReference type="EMBL" id="AYO43286.1"/>
    </source>
</evidence>
<dbReference type="GO" id="GO:0005666">
    <property type="term" value="C:RNA polymerase III complex"/>
    <property type="evidence" value="ECO:0007669"/>
    <property type="project" value="TreeGrafter"/>
</dbReference>
<keyword evidence="3 8" id="KW-0240">DNA-directed RNA polymerase</keyword>
<evidence type="ECO:0000256" key="6">
    <source>
        <dbReference type="ARBA" id="ARBA00025751"/>
    </source>
</evidence>
<dbReference type="AlphaFoldDB" id="A0A3G2S631"/>
<dbReference type="GO" id="GO:0003677">
    <property type="term" value="F:DNA binding"/>
    <property type="evidence" value="ECO:0007669"/>
    <property type="project" value="InterPro"/>
</dbReference>
<dbReference type="OrthoDB" id="510325at2759"/>
<dbReference type="PANTHER" id="PTHR13946">
    <property type="entry name" value="DNA-DIRECTED RNA POLYMERASE I,II,III"/>
    <property type="match status" value="1"/>
</dbReference>